<keyword evidence="2" id="KW-0560">Oxidoreductase</keyword>
<dbReference type="InterPro" id="IPR051122">
    <property type="entry name" value="SDR_DHRS6-like"/>
</dbReference>
<comment type="similarity">
    <text evidence="1">Belongs to the short-chain dehydrogenases/reductases (SDR) family.</text>
</comment>
<dbReference type="InterPro" id="IPR002347">
    <property type="entry name" value="SDR_fam"/>
</dbReference>
<evidence type="ECO:0000256" key="2">
    <source>
        <dbReference type="ARBA" id="ARBA00023002"/>
    </source>
</evidence>
<dbReference type="Proteomes" id="UP000631535">
    <property type="component" value="Unassembled WGS sequence"/>
</dbReference>
<dbReference type="SUPFAM" id="SSF51735">
    <property type="entry name" value="NAD(P)-binding Rossmann-fold domains"/>
    <property type="match status" value="1"/>
</dbReference>
<accession>A0ABQ2LSR8</accession>
<reference evidence="4" key="1">
    <citation type="journal article" date="2019" name="Int. J. Syst. Evol. Microbiol.">
        <title>The Global Catalogue of Microorganisms (GCM) 10K type strain sequencing project: providing services to taxonomists for standard genome sequencing and annotation.</title>
        <authorList>
            <consortium name="The Broad Institute Genomics Platform"/>
            <consortium name="The Broad Institute Genome Sequencing Center for Infectious Disease"/>
            <person name="Wu L."/>
            <person name="Ma J."/>
        </authorList>
    </citation>
    <scope>NUCLEOTIDE SEQUENCE [LARGE SCALE GENOMIC DNA]</scope>
    <source>
        <strain evidence="4">CGMCC 4.7178</strain>
    </source>
</reference>
<dbReference type="RefSeq" id="WP_189035281.1">
    <property type="nucleotide sequence ID" value="NZ_BMMP01000001.1"/>
</dbReference>
<dbReference type="PROSITE" id="PS00061">
    <property type="entry name" value="ADH_SHORT"/>
    <property type="match status" value="1"/>
</dbReference>
<dbReference type="CDD" id="cd05233">
    <property type="entry name" value="SDR_c"/>
    <property type="match status" value="1"/>
</dbReference>
<dbReference type="EMBL" id="BMMP01000001">
    <property type="protein sequence ID" value="GGO42703.1"/>
    <property type="molecule type" value="Genomic_DNA"/>
</dbReference>
<evidence type="ECO:0000313" key="3">
    <source>
        <dbReference type="EMBL" id="GGO42703.1"/>
    </source>
</evidence>
<protein>
    <submittedName>
        <fullName evidence="3">3-oxoacyl-ACP reductase</fullName>
    </submittedName>
</protein>
<dbReference type="PANTHER" id="PTHR43477">
    <property type="entry name" value="DIHYDROANTICAPSIN 7-DEHYDROGENASE"/>
    <property type="match status" value="1"/>
</dbReference>
<dbReference type="Gene3D" id="3.40.50.720">
    <property type="entry name" value="NAD(P)-binding Rossmann-like Domain"/>
    <property type="match status" value="1"/>
</dbReference>
<dbReference type="InterPro" id="IPR020904">
    <property type="entry name" value="Sc_DH/Rdtase_CS"/>
</dbReference>
<dbReference type="Pfam" id="PF13561">
    <property type="entry name" value="adh_short_C2"/>
    <property type="match status" value="1"/>
</dbReference>
<gene>
    <name evidence="3" type="ORF">GCM10012287_04200</name>
</gene>
<sequence>MTAEQRTPEGQPAPAGYAGLFRLDGRRVAVVGGGSGIGRESARALAAHGAEVLVADRDDEGAAETARLASLEAPAPGASTGRVSTHRLDVLDGDAVREAVRGWGELDGLVVTVGANVRKRISDYTASDFDKVLALNLRAYLTLVQAVAPGMAERGRGSVVGLSSMRAFQVEAGQSVYAASKAGLVQLLRTAAAEWGPSGVRFNAVAPGVVRTPLTDQIADDPQWYDAYARASALQRWAGAGEIAGAVTYLVSDASTYVTGSVLTVDGGWTAVDGRYDPSV</sequence>
<dbReference type="PANTHER" id="PTHR43477:SF1">
    <property type="entry name" value="DIHYDROANTICAPSIN 7-DEHYDROGENASE"/>
    <property type="match status" value="1"/>
</dbReference>
<proteinExistence type="inferred from homology"/>
<name>A0ABQ2LSR8_9ACTN</name>
<evidence type="ECO:0000256" key="1">
    <source>
        <dbReference type="ARBA" id="ARBA00006484"/>
    </source>
</evidence>
<keyword evidence="4" id="KW-1185">Reference proteome</keyword>
<dbReference type="InterPro" id="IPR036291">
    <property type="entry name" value="NAD(P)-bd_dom_sf"/>
</dbReference>
<dbReference type="PRINTS" id="PR00081">
    <property type="entry name" value="GDHRDH"/>
</dbReference>
<comment type="caution">
    <text evidence="3">The sequence shown here is derived from an EMBL/GenBank/DDBJ whole genome shotgun (WGS) entry which is preliminary data.</text>
</comment>
<evidence type="ECO:0000313" key="4">
    <source>
        <dbReference type="Proteomes" id="UP000631535"/>
    </source>
</evidence>
<organism evidence="3 4">
    <name type="scientific">Streptomyces daqingensis</name>
    <dbReference type="NCBI Taxonomy" id="1472640"/>
    <lineage>
        <taxon>Bacteria</taxon>
        <taxon>Bacillati</taxon>
        <taxon>Actinomycetota</taxon>
        <taxon>Actinomycetes</taxon>
        <taxon>Kitasatosporales</taxon>
        <taxon>Streptomycetaceae</taxon>
        <taxon>Streptomyces</taxon>
    </lineage>
</organism>